<gene>
    <name evidence="8 10" type="primary">gatA</name>
    <name evidence="10" type="ORF">ACFQU8_01655</name>
</gene>
<dbReference type="Pfam" id="PF01425">
    <property type="entry name" value="Amidase"/>
    <property type="match status" value="1"/>
</dbReference>
<keyword evidence="5 8" id="KW-0648">Protein biosynthesis</keyword>
<dbReference type="Gene3D" id="3.90.1300.10">
    <property type="entry name" value="Amidase signature (AS) domain"/>
    <property type="match status" value="1"/>
</dbReference>
<dbReference type="RefSeq" id="WP_382357425.1">
    <property type="nucleotide sequence ID" value="NZ_JBHTGR010000002.1"/>
</dbReference>
<comment type="caution">
    <text evidence="10">The sequence shown here is derived from an EMBL/GenBank/DDBJ whole genome shotgun (WGS) entry which is preliminary data.</text>
</comment>
<proteinExistence type="inferred from homology"/>
<evidence type="ECO:0000256" key="2">
    <source>
        <dbReference type="ARBA" id="ARBA00022598"/>
    </source>
</evidence>
<feature type="active site" description="Charge relay system" evidence="8">
    <location>
        <position position="152"/>
    </location>
</feature>
<feature type="active site" description="Acyl-ester intermediate" evidence="8">
    <location>
        <position position="176"/>
    </location>
</feature>
<reference evidence="11" key="1">
    <citation type="journal article" date="2019" name="Int. J. Syst. Evol. Microbiol.">
        <title>The Global Catalogue of Microorganisms (GCM) 10K type strain sequencing project: providing services to taxonomists for standard genome sequencing and annotation.</title>
        <authorList>
            <consortium name="The Broad Institute Genomics Platform"/>
            <consortium name="The Broad Institute Genome Sequencing Center for Infectious Disease"/>
            <person name="Wu L."/>
            <person name="Ma J."/>
        </authorList>
    </citation>
    <scope>NUCLEOTIDE SEQUENCE [LARGE SCALE GENOMIC DNA]</scope>
    <source>
        <strain evidence="11">JCM 30234</strain>
    </source>
</reference>
<accession>A0ABW2UQF1</accession>
<evidence type="ECO:0000256" key="5">
    <source>
        <dbReference type="ARBA" id="ARBA00022917"/>
    </source>
</evidence>
<keyword evidence="3 8" id="KW-0547">Nucleotide-binding</keyword>
<feature type="active site" description="Charge relay system" evidence="8">
    <location>
        <position position="76"/>
    </location>
</feature>
<evidence type="ECO:0000256" key="7">
    <source>
        <dbReference type="ARBA" id="ARBA00047407"/>
    </source>
</evidence>
<keyword evidence="4 8" id="KW-0067">ATP-binding</keyword>
<evidence type="ECO:0000256" key="3">
    <source>
        <dbReference type="ARBA" id="ARBA00022741"/>
    </source>
</evidence>
<evidence type="ECO:0000256" key="6">
    <source>
        <dbReference type="ARBA" id="ARBA00025295"/>
    </source>
</evidence>
<name>A0ABW2UQF1_9BACI</name>
<comment type="function">
    <text evidence="6 8">Allows the formation of correctly charged Gln-tRNA(Gln) through the transamidation of misacylated Glu-tRNA(Gln) in organisms which lack glutaminyl-tRNA synthetase. The reaction takes place in the presence of glutamine and ATP through an activated gamma-phospho-Glu-tRNA(Gln).</text>
</comment>
<comment type="similarity">
    <text evidence="1 8">Belongs to the amidase family. GatA subfamily.</text>
</comment>
<dbReference type="PANTHER" id="PTHR11895">
    <property type="entry name" value="TRANSAMIDASE"/>
    <property type="match status" value="1"/>
</dbReference>
<protein>
    <recommendedName>
        <fullName evidence="8">Glutamyl-tRNA(Gln) amidotransferase subunit A</fullName>
        <shortName evidence="8">Glu-ADT subunit A</shortName>
        <ecNumber evidence="8">6.3.5.7</ecNumber>
    </recommendedName>
</protein>
<sequence length="489" mass="52808">MALFDHSIKQLEEMLHKKEISAEDLVNTSFDRISEVDDQVQAFLTLDEEHARSQAKQLDDAPDASARLFGIPNGIKDNIVTKNLRTTSASQFLKDFDNPLYNAAVIEKLQADKSVTAGKLNMDEFAMGSTTENSSFQVTRNPWNTDYVSGGSSGGSAAAVAAGEIVFSLGSDTGGSVRQPASFCGVVGMKPTYGRVSRFGLIAFASSLDQIGPVTRSVEDNARVLEVIAGQDKMDSTSAAAEVPAYTDALDGNMEGMKIAVPKEYLGEGVAQEVKDAVMNALKVYESLGAEWEEVSLPHSEYAVAAYQMISSGEAFASMGRFDGVRFGKRSDKADNMDDMFTYSRAEGFGDEVKRRIMLGTFALSSGNYEVYYKKAQKVRTLVKQDFDNILRDYDVVIGPTAPAPAFKAGESTDDPMALYMNDMLTVPVNLAGLPGLSLPCGFSGQGLPIGLQIIGKPFAESTVYRTAHAYEQATEHHTKRPQLGGAQS</sequence>
<dbReference type="HAMAP" id="MF_00120">
    <property type="entry name" value="GatA"/>
    <property type="match status" value="1"/>
</dbReference>
<evidence type="ECO:0000313" key="10">
    <source>
        <dbReference type="EMBL" id="MFC7745949.1"/>
    </source>
</evidence>
<feature type="domain" description="Amidase" evidence="9">
    <location>
        <begin position="24"/>
        <end position="464"/>
    </location>
</feature>
<comment type="subunit">
    <text evidence="8">Heterotrimer of A, B and C subunits.</text>
</comment>
<evidence type="ECO:0000256" key="8">
    <source>
        <dbReference type="HAMAP-Rule" id="MF_00120"/>
    </source>
</evidence>
<evidence type="ECO:0000256" key="1">
    <source>
        <dbReference type="ARBA" id="ARBA00008069"/>
    </source>
</evidence>
<keyword evidence="11" id="KW-1185">Reference proteome</keyword>
<keyword evidence="2 8" id="KW-0436">Ligase</keyword>
<dbReference type="PANTHER" id="PTHR11895:SF151">
    <property type="entry name" value="GLUTAMYL-TRNA(GLN) AMIDOTRANSFERASE SUBUNIT A"/>
    <property type="match status" value="1"/>
</dbReference>
<dbReference type="InterPro" id="IPR000120">
    <property type="entry name" value="Amidase"/>
</dbReference>
<dbReference type="Proteomes" id="UP001596620">
    <property type="component" value="Unassembled WGS sequence"/>
</dbReference>
<comment type="catalytic activity">
    <reaction evidence="7 8">
        <text>L-glutamyl-tRNA(Gln) + L-glutamine + ATP + H2O = L-glutaminyl-tRNA(Gln) + L-glutamate + ADP + phosphate + H(+)</text>
        <dbReference type="Rhea" id="RHEA:17521"/>
        <dbReference type="Rhea" id="RHEA-COMP:9681"/>
        <dbReference type="Rhea" id="RHEA-COMP:9684"/>
        <dbReference type="ChEBI" id="CHEBI:15377"/>
        <dbReference type="ChEBI" id="CHEBI:15378"/>
        <dbReference type="ChEBI" id="CHEBI:29985"/>
        <dbReference type="ChEBI" id="CHEBI:30616"/>
        <dbReference type="ChEBI" id="CHEBI:43474"/>
        <dbReference type="ChEBI" id="CHEBI:58359"/>
        <dbReference type="ChEBI" id="CHEBI:78520"/>
        <dbReference type="ChEBI" id="CHEBI:78521"/>
        <dbReference type="ChEBI" id="CHEBI:456216"/>
        <dbReference type="EC" id="6.3.5.7"/>
    </reaction>
</comment>
<dbReference type="NCBIfam" id="TIGR00132">
    <property type="entry name" value="gatA"/>
    <property type="match status" value="1"/>
</dbReference>
<dbReference type="EC" id="6.3.5.7" evidence="8"/>
<dbReference type="InterPro" id="IPR004412">
    <property type="entry name" value="GatA"/>
</dbReference>
<dbReference type="SUPFAM" id="SSF75304">
    <property type="entry name" value="Amidase signature (AS) enzymes"/>
    <property type="match status" value="1"/>
</dbReference>
<dbReference type="EMBL" id="JBHTGR010000002">
    <property type="protein sequence ID" value="MFC7745949.1"/>
    <property type="molecule type" value="Genomic_DNA"/>
</dbReference>
<evidence type="ECO:0000259" key="9">
    <source>
        <dbReference type="Pfam" id="PF01425"/>
    </source>
</evidence>
<evidence type="ECO:0000256" key="4">
    <source>
        <dbReference type="ARBA" id="ARBA00022840"/>
    </source>
</evidence>
<dbReference type="InterPro" id="IPR023631">
    <property type="entry name" value="Amidase_dom"/>
</dbReference>
<organism evidence="10 11">
    <name type="scientific">Lentibacillus kimchii</name>
    <dbReference type="NCBI Taxonomy" id="1542911"/>
    <lineage>
        <taxon>Bacteria</taxon>
        <taxon>Bacillati</taxon>
        <taxon>Bacillota</taxon>
        <taxon>Bacilli</taxon>
        <taxon>Bacillales</taxon>
        <taxon>Bacillaceae</taxon>
        <taxon>Lentibacillus</taxon>
    </lineage>
</organism>
<dbReference type="InterPro" id="IPR036928">
    <property type="entry name" value="AS_sf"/>
</dbReference>
<dbReference type="InterPro" id="IPR020556">
    <property type="entry name" value="Amidase_CS"/>
</dbReference>
<evidence type="ECO:0000313" key="11">
    <source>
        <dbReference type="Proteomes" id="UP001596620"/>
    </source>
</evidence>
<dbReference type="PROSITE" id="PS00571">
    <property type="entry name" value="AMIDASES"/>
    <property type="match status" value="1"/>
</dbReference>